<dbReference type="AlphaFoldDB" id="A0A4R1YLM8"/>
<comment type="caution">
    <text evidence="4">The sequence shown here is derived from an EMBL/GenBank/DDBJ whole genome shotgun (WGS) entry which is preliminary data.</text>
</comment>
<dbReference type="InterPro" id="IPR000073">
    <property type="entry name" value="AB_hydrolase_1"/>
</dbReference>
<feature type="domain" description="AB hydrolase-1" evidence="3">
    <location>
        <begin position="78"/>
        <end position="351"/>
    </location>
</feature>
<dbReference type="InterPro" id="IPR006311">
    <property type="entry name" value="TAT_signal"/>
</dbReference>
<dbReference type="Gene3D" id="3.40.50.1820">
    <property type="entry name" value="alpha/beta hydrolase"/>
    <property type="match status" value="1"/>
</dbReference>
<evidence type="ECO:0000313" key="4">
    <source>
        <dbReference type="EMBL" id="TCM78085.1"/>
    </source>
</evidence>
<dbReference type="GO" id="GO:0016020">
    <property type="term" value="C:membrane"/>
    <property type="evidence" value="ECO:0007669"/>
    <property type="project" value="TreeGrafter"/>
</dbReference>
<evidence type="ECO:0000259" key="3">
    <source>
        <dbReference type="Pfam" id="PF00561"/>
    </source>
</evidence>
<dbReference type="RefSeq" id="WP_165899278.1">
    <property type="nucleotide sequence ID" value="NZ_SLVM01000027.1"/>
</dbReference>
<evidence type="ECO:0000313" key="5">
    <source>
        <dbReference type="Proteomes" id="UP000295277"/>
    </source>
</evidence>
<dbReference type="InterPro" id="IPR050266">
    <property type="entry name" value="AB_hydrolase_sf"/>
</dbReference>
<dbReference type="SUPFAM" id="SSF53474">
    <property type="entry name" value="alpha/beta-Hydrolases"/>
    <property type="match status" value="1"/>
</dbReference>
<dbReference type="Proteomes" id="UP000295277">
    <property type="component" value="Unassembled WGS sequence"/>
</dbReference>
<name>A0A4R1YLM8_9RHOB</name>
<protein>
    <submittedName>
        <fullName evidence="4">Pimeloyl-ACP methyl ester carboxylesterase</fullName>
    </submittedName>
</protein>
<accession>A0A4R1YLM8</accession>
<dbReference type="EMBL" id="SLVM01000027">
    <property type="protein sequence ID" value="TCM78085.1"/>
    <property type="molecule type" value="Genomic_DNA"/>
</dbReference>
<keyword evidence="5" id="KW-1185">Reference proteome</keyword>
<dbReference type="Pfam" id="PF00561">
    <property type="entry name" value="Abhydrolase_1"/>
    <property type="match status" value="1"/>
</dbReference>
<evidence type="ECO:0000256" key="1">
    <source>
        <dbReference type="ARBA" id="ARBA00010088"/>
    </source>
</evidence>
<comment type="similarity">
    <text evidence="1">Belongs to the peptidase S33 family.</text>
</comment>
<reference evidence="4 5" key="1">
    <citation type="submission" date="2019-03" db="EMBL/GenBank/DDBJ databases">
        <title>Genomic Encyclopedia of Type Strains, Phase IV (KMG-IV): sequencing the most valuable type-strain genomes for metagenomic binning, comparative biology and taxonomic classification.</title>
        <authorList>
            <person name="Goeker M."/>
        </authorList>
    </citation>
    <scope>NUCLEOTIDE SEQUENCE [LARGE SCALE GENOMIC DNA]</scope>
    <source>
        <strain evidence="4 5">DSM 21153</strain>
    </source>
</reference>
<organism evidence="4 5">
    <name type="scientific">Rhodovulum steppense</name>
    <dbReference type="NCBI Taxonomy" id="540251"/>
    <lineage>
        <taxon>Bacteria</taxon>
        <taxon>Pseudomonadati</taxon>
        <taxon>Pseudomonadota</taxon>
        <taxon>Alphaproteobacteria</taxon>
        <taxon>Rhodobacterales</taxon>
        <taxon>Paracoccaceae</taxon>
        <taxon>Rhodovulum</taxon>
    </lineage>
</organism>
<evidence type="ECO:0000256" key="2">
    <source>
        <dbReference type="ARBA" id="ARBA00022801"/>
    </source>
</evidence>
<dbReference type="GO" id="GO:0006508">
    <property type="term" value="P:proteolysis"/>
    <property type="evidence" value="ECO:0007669"/>
    <property type="project" value="InterPro"/>
</dbReference>
<dbReference type="PRINTS" id="PR00793">
    <property type="entry name" value="PROAMNOPTASE"/>
</dbReference>
<dbReference type="PANTHER" id="PTHR43798">
    <property type="entry name" value="MONOACYLGLYCEROL LIPASE"/>
    <property type="match status" value="1"/>
</dbReference>
<keyword evidence="2" id="KW-0378">Hydrolase</keyword>
<dbReference type="PROSITE" id="PS51318">
    <property type="entry name" value="TAT"/>
    <property type="match status" value="1"/>
</dbReference>
<gene>
    <name evidence="4" type="ORF">EV216_12726</name>
</gene>
<dbReference type="InterPro" id="IPR029058">
    <property type="entry name" value="AB_hydrolase_fold"/>
</dbReference>
<dbReference type="GO" id="GO:0008233">
    <property type="term" value="F:peptidase activity"/>
    <property type="evidence" value="ECO:0007669"/>
    <property type="project" value="InterPro"/>
</dbReference>
<dbReference type="InterPro" id="IPR002410">
    <property type="entry name" value="Peptidase_S33"/>
</dbReference>
<dbReference type="PANTHER" id="PTHR43798:SF33">
    <property type="entry name" value="HYDROLASE, PUTATIVE (AFU_ORTHOLOGUE AFUA_2G14860)-RELATED"/>
    <property type="match status" value="1"/>
</dbReference>
<sequence>MAWQPSSRRRLLIGGAAVLDAALIGTGGALRALSPGEPPRLVDEAGHRIAGSLSERVFVPINGIRQGIIIQGRDPSNPVLLFLHGGPGMPEFFLNTTHPTGLENDFTVVWWEQRGAGLSFSADIPPQSMTVAQMIADTVAVADYLRDRFQQDKIYLLGHSWGSFLGIQVAAAAPERFHAYVGMGQVSYQLQSEVAANAFLLEQYRALGDTAMVRRLEAAPVSRADGLSDAWLRVRDDAMHRLGVGTTRDMRSVISGVFIPVWRCRAYTICEKIAIWRGMAWSRRFLWDEFIATDLTTRIHRLDLPVYFFTGAHDLTANHDLSRMYFDQIDAPVKGFYTFDASAHSPLFEEPLRAREILRQDVLFNRVRLADGPAGD</sequence>
<proteinExistence type="inferred from homology"/>